<organism evidence="2 3">
    <name type="scientific">Elysia crispata</name>
    <name type="common">lettuce slug</name>
    <dbReference type="NCBI Taxonomy" id="231223"/>
    <lineage>
        <taxon>Eukaryota</taxon>
        <taxon>Metazoa</taxon>
        <taxon>Spiralia</taxon>
        <taxon>Lophotrochozoa</taxon>
        <taxon>Mollusca</taxon>
        <taxon>Gastropoda</taxon>
        <taxon>Heterobranchia</taxon>
        <taxon>Euthyneura</taxon>
        <taxon>Panpulmonata</taxon>
        <taxon>Sacoglossa</taxon>
        <taxon>Placobranchoidea</taxon>
        <taxon>Plakobranchidae</taxon>
        <taxon>Elysia</taxon>
    </lineage>
</organism>
<comment type="caution">
    <text evidence="2">The sequence shown here is derived from an EMBL/GenBank/DDBJ whole genome shotgun (WGS) entry which is preliminary data.</text>
</comment>
<protein>
    <submittedName>
        <fullName evidence="2">Uncharacterized protein</fullName>
    </submittedName>
</protein>
<proteinExistence type="predicted"/>
<evidence type="ECO:0000256" key="1">
    <source>
        <dbReference type="SAM" id="MobiDB-lite"/>
    </source>
</evidence>
<dbReference type="Proteomes" id="UP001283361">
    <property type="component" value="Unassembled WGS sequence"/>
</dbReference>
<accession>A0AAE0YDB2</accession>
<keyword evidence="3" id="KW-1185">Reference proteome</keyword>
<dbReference type="PROSITE" id="PS51257">
    <property type="entry name" value="PROKAR_LIPOPROTEIN"/>
    <property type="match status" value="1"/>
</dbReference>
<dbReference type="EMBL" id="JAWDGP010006415">
    <property type="protein sequence ID" value="KAK3741533.1"/>
    <property type="molecule type" value="Genomic_DNA"/>
</dbReference>
<reference evidence="2" key="1">
    <citation type="journal article" date="2023" name="G3 (Bethesda)">
        <title>A reference genome for the long-term kleptoplast-retaining sea slug Elysia crispata morphotype clarki.</title>
        <authorList>
            <person name="Eastman K.E."/>
            <person name="Pendleton A.L."/>
            <person name="Shaikh M.A."/>
            <person name="Suttiyut T."/>
            <person name="Ogas R."/>
            <person name="Tomko P."/>
            <person name="Gavelis G."/>
            <person name="Widhalm J.R."/>
            <person name="Wisecaver J.H."/>
        </authorList>
    </citation>
    <scope>NUCLEOTIDE SEQUENCE</scope>
    <source>
        <strain evidence="2">ECLA1</strain>
    </source>
</reference>
<name>A0AAE0YDB2_9GAST</name>
<gene>
    <name evidence="2" type="ORF">RRG08_045529</name>
</gene>
<evidence type="ECO:0000313" key="3">
    <source>
        <dbReference type="Proteomes" id="UP001283361"/>
    </source>
</evidence>
<feature type="compositionally biased region" description="Polar residues" evidence="1">
    <location>
        <begin position="58"/>
        <end position="73"/>
    </location>
</feature>
<feature type="region of interest" description="Disordered" evidence="1">
    <location>
        <begin position="58"/>
        <end position="80"/>
    </location>
</feature>
<sequence>MKQRHTALWQDRQSVLSAPATLPSSTSSCLDALYCSGVDGSTPGELLAVCREQSVQAGLTPLSDKSTQPSHALTDSMDYY</sequence>
<evidence type="ECO:0000313" key="2">
    <source>
        <dbReference type="EMBL" id="KAK3741533.1"/>
    </source>
</evidence>
<dbReference type="AlphaFoldDB" id="A0AAE0YDB2"/>